<dbReference type="InterPro" id="IPR053188">
    <property type="entry name" value="FkbM_Methyltransferase"/>
</dbReference>
<dbReference type="InterPro" id="IPR029063">
    <property type="entry name" value="SAM-dependent_MTases_sf"/>
</dbReference>
<accession>A0ABZ1XN33</accession>
<dbReference type="EMBL" id="CP109019">
    <property type="protein sequence ID" value="WUT84110.1"/>
    <property type="molecule type" value="Genomic_DNA"/>
</dbReference>
<sequence>MSIDLLDRARTTLRRLGTPRPPAVDDGPSLVRLLRRYEIDLVLDVGAYSGAYGGMLRRCGYEGRIVSFEPLREPRAELRLRAAEDPYWSVLPYALGDRAGALTLNIAGDAGVSSSALPMLPRHRAAAPHAAYTGTRSVEAHRLDALWEGVTAPGERVFVRVAVQGYEREVLRGAGAYADEIVGLQAGAALVPLHEGGAGFDDVLAHAREDLGLTLMSVRPGLADPRDGRLLQCELILLREDTPDPSEQVPAQVPHAS</sequence>
<keyword evidence="2" id="KW-0489">Methyltransferase</keyword>
<keyword evidence="3" id="KW-1185">Reference proteome</keyword>
<keyword evidence="2" id="KW-0808">Transferase</keyword>
<dbReference type="Gene3D" id="3.40.50.150">
    <property type="entry name" value="Vaccinia Virus protein VP39"/>
    <property type="match status" value="1"/>
</dbReference>
<reference evidence="2" key="1">
    <citation type="submission" date="2022-10" db="EMBL/GenBank/DDBJ databases">
        <title>The complete genomes of actinobacterial strains from the NBC collection.</title>
        <authorList>
            <person name="Joergensen T.S."/>
            <person name="Alvarez Arevalo M."/>
            <person name="Sterndorff E.B."/>
            <person name="Faurdal D."/>
            <person name="Vuksanovic O."/>
            <person name="Mourched A.-S."/>
            <person name="Charusanti P."/>
            <person name="Shaw S."/>
            <person name="Blin K."/>
            <person name="Weber T."/>
        </authorList>
    </citation>
    <scope>NUCLEOTIDE SEQUENCE</scope>
    <source>
        <strain evidence="2">NBC_00668</strain>
    </source>
</reference>
<dbReference type="SUPFAM" id="SSF53335">
    <property type="entry name" value="S-adenosyl-L-methionine-dependent methyltransferases"/>
    <property type="match status" value="1"/>
</dbReference>
<dbReference type="Proteomes" id="UP001432060">
    <property type="component" value="Chromosome"/>
</dbReference>
<dbReference type="RefSeq" id="WP_329400255.1">
    <property type="nucleotide sequence ID" value="NZ_CP109019.1"/>
</dbReference>
<dbReference type="PANTHER" id="PTHR36973">
    <property type="entry name" value="SLL1456 PROTEIN-RELATED"/>
    <property type="match status" value="1"/>
</dbReference>
<proteinExistence type="predicted"/>
<organism evidence="2 3">
    <name type="scientific">Streptomyces melanogenes</name>
    <dbReference type="NCBI Taxonomy" id="67326"/>
    <lineage>
        <taxon>Bacteria</taxon>
        <taxon>Bacillati</taxon>
        <taxon>Actinomycetota</taxon>
        <taxon>Actinomycetes</taxon>
        <taxon>Kitasatosporales</taxon>
        <taxon>Streptomycetaceae</taxon>
        <taxon>Streptomyces</taxon>
    </lineage>
</organism>
<evidence type="ECO:0000313" key="3">
    <source>
        <dbReference type="Proteomes" id="UP001432060"/>
    </source>
</evidence>
<name>A0ABZ1XN33_9ACTN</name>
<evidence type="ECO:0000259" key="1">
    <source>
        <dbReference type="Pfam" id="PF05050"/>
    </source>
</evidence>
<protein>
    <submittedName>
        <fullName evidence="2">FkbM family methyltransferase</fullName>
    </submittedName>
</protein>
<dbReference type="Pfam" id="PF05050">
    <property type="entry name" value="Methyltransf_21"/>
    <property type="match status" value="1"/>
</dbReference>
<evidence type="ECO:0000313" key="2">
    <source>
        <dbReference type="EMBL" id="WUT84110.1"/>
    </source>
</evidence>
<dbReference type="GO" id="GO:0008168">
    <property type="term" value="F:methyltransferase activity"/>
    <property type="evidence" value="ECO:0007669"/>
    <property type="project" value="UniProtKB-KW"/>
</dbReference>
<gene>
    <name evidence="2" type="ORF">OG515_18875</name>
</gene>
<feature type="domain" description="Methyltransferase FkbM" evidence="1">
    <location>
        <begin position="44"/>
        <end position="175"/>
    </location>
</feature>
<dbReference type="GO" id="GO:0032259">
    <property type="term" value="P:methylation"/>
    <property type="evidence" value="ECO:0007669"/>
    <property type="project" value="UniProtKB-KW"/>
</dbReference>
<dbReference type="NCBIfam" id="TIGR01444">
    <property type="entry name" value="fkbM_fam"/>
    <property type="match status" value="1"/>
</dbReference>
<dbReference type="InterPro" id="IPR006342">
    <property type="entry name" value="FkbM_mtfrase"/>
</dbReference>
<dbReference type="PANTHER" id="PTHR36973:SF4">
    <property type="entry name" value="NODULATION PROTEIN"/>
    <property type="match status" value="1"/>
</dbReference>